<dbReference type="Proteomes" id="UP000177395">
    <property type="component" value="Unassembled WGS sequence"/>
</dbReference>
<keyword evidence="1" id="KW-1133">Transmembrane helix</keyword>
<proteinExistence type="predicted"/>
<reference evidence="2 3" key="1">
    <citation type="journal article" date="2016" name="Nat. Commun.">
        <title>Thousands of microbial genomes shed light on interconnected biogeochemical processes in an aquifer system.</title>
        <authorList>
            <person name="Anantharaman K."/>
            <person name="Brown C.T."/>
            <person name="Hug L.A."/>
            <person name="Sharon I."/>
            <person name="Castelle C.J."/>
            <person name="Probst A.J."/>
            <person name="Thomas B.C."/>
            <person name="Singh A."/>
            <person name="Wilkins M.J."/>
            <person name="Karaoz U."/>
            <person name="Brodie E.L."/>
            <person name="Williams K.H."/>
            <person name="Hubbard S.S."/>
            <person name="Banfield J.F."/>
        </authorList>
    </citation>
    <scope>NUCLEOTIDE SEQUENCE [LARGE SCALE GENOMIC DNA]</scope>
</reference>
<sequence length="98" mass="11631">MQTDNSDLKSILDKQNELLEDNNKILHKLHRYELINFWSKMVWFALLIGLPFALYYYLLEPYFSAFGASYDTFNAGMQEIPGIKSFEEFMKAYQESQK</sequence>
<name>A0A1F6FIZ9_9BACT</name>
<evidence type="ECO:0000256" key="1">
    <source>
        <dbReference type="SAM" id="Phobius"/>
    </source>
</evidence>
<feature type="transmembrane region" description="Helical" evidence="1">
    <location>
        <begin position="41"/>
        <end position="59"/>
    </location>
</feature>
<protein>
    <submittedName>
        <fullName evidence="2">Uncharacterized protein</fullName>
    </submittedName>
</protein>
<dbReference type="EMBL" id="MFMS01000004">
    <property type="protein sequence ID" value="OGG85831.1"/>
    <property type="molecule type" value="Genomic_DNA"/>
</dbReference>
<evidence type="ECO:0000313" key="3">
    <source>
        <dbReference type="Proteomes" id="UP000177395"/>
    </source>
</evidence>
<organism evidence="2 3">
    <name type="scientific">Candidatus Kaiserbacteria bacterium RIFOXYB1_FULL_46_14</name>
    <dbReference type="NCBI Taxonomy" id="1798531"/>
    <lineage>
        <taxon>Bacteria</taxon>
        <taxon>Candidatus Kaiseribacteriota</taxon>
    </lineage>
</organism>
<dbReference type="AlphaFoldDB" id="A0A1F6FIZ9"/>
<keyword evidence="1" id="KW-0812">Transmembrane</keyword>
<evidence type="ECO:0000313" key="2">
    <source>
        <dbReference type="EMBL" id="OGG85831.1"/>
    </source>
</evidence>
<gene>
    <name evidence="2" type="ORF">A2392_00200</name>
</gene>
<comment type="caution">
    <text evidence="2">The sequence shown here is derived from an EMBL/GenBank/DDBJ whole genome shotgun (WGS) entry which is preliminary data.</text>
</comment>
<accession>A0A1F6FIZ9</accession>
<keyword evidence="1" id="KW-0472">Membrane</keyword>
<dbReference type="STRING" id="1798531.A2392_00200"/>